<keyword evidence="2 4" id="KW-0326">Glycosidase</keyword>
<dbReference type="GO" id="GO:0031216">
    <property type="term" value="F:neopullulanase activity"/>
    <property type="evidence" value="ECO:0007669"/>
    <property type="project" value="UniProtKB-EC"/>
</dbReference>
<evidence type="ECO:0000256" key="2">
    <source>
        <dbReference type="ARBA" id="ARBA00023295"/>
    </source>
</evidence>
<dbReference type="GO" id="GO:0005975">
    <property type="term" value="P:carbohydrate metabolic process"/>
    <property type="evidence" value="ECO:0007669"/>
    <property type="project" value="InterPro"/>
</dbReference>
<dbReference type="RefSeq" id="WP_063216329.1">
    <property type="nucleotide sequence ID" value="NZ_CP015220.1"/>
</dbReference>
<feature type="domain" description="Glycosyl hydrolase family 13 catalytic" evidence="3">
    <location>
        <begin position="11"/>
        <end position="356"/>
    </location>
</feature>
<protein>
    <submittedName>
        <fullName evidence="4">Neopullulanase</fullName>
        <ecNumber evidence="4">3.2.1.135</ecNumber>
    </submittedName>
</protein>
<evidence type="ECO:0000313" key="5">
    <source>
        <dbReference type="Proteomes" id="UP000076038"/>
    </source>
</evidence>
<dbReference type="EMBL" id="CP015220">
    <property type="protein sequence ID" value="AMY23051.1"/>
    <property type="molecule type" value="Genomic_DNA"/>
</dbReference>
<dbReference type="EC" id="3.2.1.135" evidence="4"/>
<reference evidence="4 5" key="1">
    <citation type="journal article" date="2016" name="Genome Announc.">
        <title>Complete Genome and Plasmid Sequences for Rhodococcus fascians D188 and Draft Sequences for Rhodococcus Isolates PBTS 1 and PBTS 2.</title>
        <authorList>
            <person name="Stamler R.A."/>
            <person name="Vereecke D."/>
            <person name="Zhang Y."/>
            <person name="Schilkey F."/>
            <person name="Devitt N."/>
            <person name="Randall J.J."/>
        </authorList>
    </citation>
    <scope>NUCLEOTIDE SEQUENCE [LARGE SCALE GENOMIC DNA]</scope>
    <source>
        <strain evidence="4 5">PBTS2</strain>
    </source>
</reference>
<evidence type="ECO:0000256" key="1">
    <source>
        <dbReference type="ARBA" id="ARBA00022801"/>
    </source>
</evidence>
<dbReference type="InterPro" id="IPR006047">
    <property type="entry name" value="GH13_cat_dom"/>
</dbReference>
<dbReference type="Proteomes" id="UP000076038">
    <property type="component" value="Chromosome"/>
</dbReference>
<dbReference type="AlphaFoldDB" id="A0A143QJD3"/>
<dbReference type="PATRIC" id="fig|1653479.3.peg.1768"/>
<evidence type="ECO:0000313" key="4">
    <source>
        <dbReference type="EMBL" id="AMY23051.1"/>
    </source>
</evidence>
<dbReference type="PANTHER" id="PTHR10357:SF210">
    <property type="entry name" value="MALTODEXTRIN GLUCOSIDASE"/>
    <property type="match status" value="1"/>
</dbReference>
<dbReference type="OrthoDB" id="9802433at2"/>
<name>A0A143QJD3_RHOFA</name>
<dbReference type="KEGG" id="rhs:A3Q41_01747"/>
<dbReference type="SMART" id="SM00642">
    <property type="entry name" value="Aamy"/>
    <property type="match status" value="1"/>
</dbReference>
<dbReference type="GO" id="GO:0016853">
    <property type="term" value="F:isomerase activity"/>
    <property type="evidence" value="ECO:0007669"/>
    <property type="project" value="UniProtKB-KW"/>
</dbReference>
<dbReference type="Pfam" id="PF00128">
    <property type="entry name" value="Alpha-amylase"/>
    <property type="match status" value="1"/>
</dbReference>
<dbReference type="CDD" id="cd11354">
    <property type="entry name" value="AmyAc_bac_CMD_like"/>
    <property type="match status" value="1"/>
</dbReference>
<organism evidence="4 5">
    <name type="scientific">Rhodococcoides fascians</name>
    <name type="common">Rhodococcus fascians</name>
    <dbReference type="NCBI Taxonomy" id="1828"/>
    <lineage>
        <taxon>Bacteria</taxon>
        <taxon>Bacillati</taxon>
        <taxon>Actinomycetota</taxon>
        <taxon>Actinomycetes</taxon>
        <taxon>Mycobacteriales</taxon>
        <taxon>Nocardiaceae</taxon>
        <taxon>Rhodococcoides</taxon>
    </lineage>
</organism>
<dbReference type="Gene3D" id="3.20.20.80">
    <property type="entry name" value="Glycosidases"/>
    <property type="match status" value="1"/>
</dbReference>
<sequence length="431" mass="48793">MEWTKHAIWWHLYPLGFTGAPVHGWDGESQADLHRLTRIEKWLDYALELGASGIALGPIFESEKHGYDTVDYYHVDGRLGTDEDIDSLIAAAHSRGLKVMFDGVFNHVAQSFPKFREALAEGPDSEAAEWFHLDWSGDEPTHRNFEGHDELVALNHESPHVQQYVVDVLSHWLERGVDAWRLDAAYAVPPRFWAAVLPKVREKHSDAYFLGEVIHGDYDRIVSASTLDSVTQYELWKAIWSGLSEKNFFELSHALERHNGWLDAFVPATFVGNHDVNRIASVIEDERHLLHALVVLFTVGGMPMIYYGDEQAFRGIKEDRVGGDDEVRPEYPDTSDDLAPYGWPVYRVHQELIAVRRRNPWLYSARTETLELTNTALLYRVYADDNSMTVALNLGDEAIDYPAQGSEVLAGEAHLNDGRVSVPPHGWAVIG</sequence>
<keyword evidence="5" id="KW-1185">Reference proteome</keyword>
<gene>
    <name evidence="4" type="primary">nplT</name>
    <name evidence="4" type="ORF">A3Q41_01747</name>
</gene>
<accession>A0A143QJD3</accession>
<evidence type="ECO:0000259" key="3">
    <source>
        <dbReference type="SMART" id="SM00642"/>
    </source>
</evidence>
<dbReference type="PANTHER" id="PTHR10357">
    <property type="entry name" value="ALPHA-AMYLASE FAMILY MEMBER"/>
    <property type="match status" value="1"/>
</dbReference>
<dbReference type="SUPFAM" id="SSF51445">
    <property type="entry name" value="(Trans)glycosidases"/>
    <property type="match status" value="1"/>
</dbReference>
<reference evidence="5" key="2">
    <citation type="submission" date="2016-04" db="EMBL/GenBank/DDBJ databases">
        <title>Complete Genome and Plasmid Sequences for Rhodococcus fascians D188 and Draft Sequences for Rhodococcus spp. Isolates PBTS 1 and PBTS 2.</title>
        <authorList>
            <person name="Stamer R."/>
            <person name="Vereecke D."/>
            <person name="Zhang Y."/>
            <person name="Schilkey F."/>
            <person name="Devitt N."/>
            <person name="Randall J."/>
        </authorList>
    </citation>
    <scope>NUCLEOTIDE SEQUENCE [LARGE SCALE GENOMIC DNA]</scope>
    <source>
        <strain evidence="5">PBTS2</strain>
    </source>
</reference>
<keyword evidence="1 4" id="KW-0378">Hydrolase</keyword>
<proteinExistence type="predicted"/>
<dbReference type="InterPro" id="IPR017853">
    <property type="entry name" value="GH"/>
</dbReference>